<evidence type="ECO:0000313" key="3">
    <source>
        <dbReference type="Proteomes" id="UP001266305"/>
    </source>
</evidence>
<dbReference type="Proteomes" id="UP001266305">
    <property type="component" value="Unassembled WGS sequence"/>
</dbReference>
<proteinExistence type="predicted"/>
<keyword evidence="1" id="KW-0812">Transmembrane</keyword>
<keyword evidence="1" id="KW-1133">Transmembrane helix</keyword>
<keyword evidence="1" id="KW-0472">Membrane</keyword>
<organism evidence="2 3">
    <name type="scientific">Saguinus oedipus</name>
    <name type="common">Cotton-top tamarin</name>
    <name type="synonym">Oedipomidas oedipus</name>
    <dbReference type="NCBI Taxonomy" id="9490"/>
    <lineage>
        <taxon>Eukaryota</taxon>
        <taxon>Metazoa</taxon>
        <taxon>Chordata</taxon>
        <taxon>Craniata</taxon>
        <taxon>Vertebrata</taxon>
        <taxon>Euteleostomi</taxon>
        <taxon>Mammalia</taxon>
        <taxon>Eutheria</taxon>
        <taxon>Euarchontoglires</taxon>
        <taxon>Primates</taxon>
        <taxon>Haplorrhini</taxon>
        <taxon>Platyrrhini</taxon>
        <taxon>Cebidae</taxon>
        <taxon>Callitrichinae</taxon>
        <taxon>Saguinus</taxon>
    </lineage>
</organism>
<name>A0ABQ9V4L7_SAGOE</name>
<keyword evidence="3" id="KW-1185">Reference proteome</keyword>
<reference evidence="2 3" key="1">
    <citation type="submission" date="2023-05" db="EMBL/GenBank/DDBJ databases">
        <title>B98-5 Cell Line De Novo Hybrid Assembly: An Optical Mapping Approach.</title>
        <authorList>
            <person name="Kananen K."/>
            <person name="Auerbach J.A."/>
            <person name="Kautto E."/>
            <person name="Blachly J.S."/>
        </authorList>
    </citation>
    <scope>NUCLEOTIDE SEQUENCE [LARGE SCALE GENOMIC DNA]</scope>
    <source>
        <strain evidence="2">B95-8</strain>
        <tissue evidence="2">Cell line</tissue>
    </source>
</reference>
<gene>
    <name evidence="2" type="ORF">P7K49_018164</name>
</gene>
<accession>A0ABQ9V4L7</accession>
<feature type="transmembrane region" description="Helical" evidence="1">
    <location>
        <begin position="48"/>
        <end position="74"/>
    </location>
</feature>
<sequence length="83" mass="10223">MKHVISVDKSNPDKALSLIKDDFLDNIKNIVLEHQQWHKDRKMESIYIYMYTHMCVCMYIYVCTYMCIYVYVYIYMHVCIYIF</sequence>
<evidence type="ECO:0000313" key="2">
    <source>
        <dbReference type="EMBL" id="KAK2104308.1"/>
    </source>
</evidence>
<comment type="caution">
    <text evidence="2">The sequence shown here is derived from an EMBL/GenBank/DDBJ whole genome shotgun (WGS) entry which is preliminary data.</text>
</comment>
<evidence type="ECO:0000256" key="1">
    <source>
        <dbReference type="SAM" id="Phobius"/>
    </source>
</evidence>
<dbReference type="EMBL" id="JASSZA010000008">
    <property type="protein sequence ID" value="KAK2104308.1"/>
    <property type="molecule type" value="Genomic_DNA"/>
</dbReference>
<protein>
    <submittedName>
        <fullName evidence="2">Uncharacterized protein</fullName>
    </submittedName>
</protein>